<comment type="similarity">
    <text evidence="2">Belongs to the TonB-dependent receptor family.</text>
</comment>
<keyword evidence="2" id="KW-1134">Transmembrane beta strand</keyword>
<dbReference type="SUPFAM" id="SSF49464">
    <property type="entry name" value="Carboxypeptidase regulatory domain-like"/>
    <property type="match status" value="1"/>
</dbReference>
<comment type="subcellular location">
    <subcellularLocation>
        <location evidence="2">Cell outer membrane</location>
        <topology evidence="2">Multi-pass membrane protein</topology>
    </subcellularLocation>
</comment>
<dbReference type="Gene3D" id="2.170.130.10">
    <property type="entry name" value="TonB-dependent receptor, plug domain"/>
    <property type="match status" value="1"/>
</dbReference>
<accession>A0A1I3LJA9</accession>
<dbReference type="InterPro" id="IPR037066">
    <property type="entry name" value="Plug_dom_sf"/>
</dbReference>
<evidence type="ECO:0000256" key="1">
    <source>
        <dbReference type="ARBA" id="ARBA00022729"/>
    </source>
</evidence>
<sequence length="1124" mass="125384">MINYVLPDGRTHSCPAKNQLLRVMRITGILLLIGSLHLSAASLSQTITLKVKRQPIEQLFDEIEKQTGYWVVYSDQLMKSANPITIDAKDMPLPTFLTQVLKPQALTYTIDGKNILIMSDGTLISKVEHVLENKPKDIQIQQQTVRGIVRDEQGTPLEGVTITVSGSSIATTSLVNGEFQISVDEADKTLIFSAVGFETRELILKGQSTVSVTLKAAISDLDEVVVVGYGTQKRATLTGSVATTKGEDLAKSPAVNLSNSLAGRLPGVIASNTSGLPGTGASILIRGQSTLGNNAPLIVIDGVWDRSGLGQINPNDVASISVLKDASAAIYGAQAANGVILVTTKRGQIGKPTISYSLNQGFSQPTRLAKMADAPSYAVFMNELLVEQGQSERFTQEEIEKMRVGSDPIRYPNTNWQKAALKDFSSQTQQNLSVNGGNENVTYYISGNLANQNSILKNSDLSYKNYSIRSNVDARISAYIKVSLDLTARQEQQALPSVDPATIFHSIWRTYPFLPVYNPDGSFAPGIERGENPLVMSTNATGYKRNLDNIYQTTFNYEVVVPWVDGLKIDGFVAHDRHFRTEKLFRIPWEVYNYNPDTDVYTKQLGGPVAQPDLRQTFLNSSRTTINARLNYDASFEGHTLSTFIAAEQTETTGSDFWAYRRDYLSGAIDQLYAGGAENKDNSGSAYEIARRNFFGRLNYEFKGRYLIDFNFRYDGSQNFPAGRRFGFFPGVSVGWRLSEEDFLDQWDFLNNLKLRASIGKMGNDQVDAFQFLSTYSFGEKYYFADPAISLSRGVTPNPNITWEVAHALNIGLDASLWEEMLGIELDVFRTRRNNILTARNASIPVYTGLVLPNENIGVVENKGFEAQVYHSNRKQKAEFGYRIGANVAFAKNKIIDIDEAENQQPWQMRTGYPMGTSLYYDAIGIFRSAEEIETSPHPVGTKVGDLKYRDVNNDGVIDAKDQIRNELTNVPQLTFGFTADVSYKRFSLHALFQGQAKAEQYLFLQSGLAGNSLQEWLDNRYTPENPQSSFPRLPTYEAEISGYRSTFWVRDATFVRLKNLQLSYSFPVERLARLKIKTLSIYLNGFNLFTLDKLKYFDPEGRSETGAFYPQEKIYNLGLHLSF</sequence>
<gene>
    <name evidence="4" type="ORF">SAMN05444682_10652</name>
</gene>
<organism evidence="4 5">
    <name type="scientific">Parapedobacter indicus</name>
    <dbReference type="NCBI Taxonomy" id="1477437"/>
    <lineage>
        <taxon>Bacteria</taxon>
        <taxon>Pseudomonadati</taxon>
        <taxon>Bacteroidota</taxon>
        <taxon>Sphingobacteriia</taxon>
        <taxon>Sphingobacteriales</taxon>
        <taxon>Sphingobacteriaceae</taxon>
        <taxon>Parapedobacter</taxon>
    </lineage>
</organism>
<name>A0A1I3LJA9_9SPHI</name>
<evidence type="ECO:0000259" key="3">
    <source>
        <dbReference type="Pfam" id="PF07715"/>
    </source>
</evidence>
<dbReference type="GO" id="GO:0044718">
    <property type="term" value="P:siderophore transmembrane transport"/>
    <property type="evidence" value="ECO:0007669"/>
    <property type="project" value="TreeGrafter"/>
</dbReference>
<feature type="domain" description="TonB-dependent receptor plug" evidence="3">
    <location>
        <begin position="236"/>
        <end position="339"/>
    </location>
</feature>
<evidence type="ECO:0000313" key="4">
    <source>
        <dbReference type="EMBL" id="SFI84879.1"/>
    </source>
</evidence>
<dbReference type="GO" id="GO:0015344">
    <property type="term" value="F:siderophore uptake transmembrane transporter activity"/>
    <property type="evidence" value="ECO:0007669"/>
    <property type="project" value="TreeGrafter"/>
</dbReference>
<evidence type="ECO:0000313" key="5">
    <source>
        <dbReference type="Proteomes" id="UP000198670"/>
    </source>
</evidence>
<dbReference type="NCBIfam" id="TIGR04057">
    <property type="entry name" value="SusC_RagA_signa"/>
    <property type="match status" value="1"/>
</dbReference>
<dbReference type="EMBL" id="FOQO01000006">
    <property type="protein sequence ID" value="SFI84879.1"/>
    <property type="molecule type" value="Genomic_DNA"/>
</dbReference>
<keyword evidence="2" id="KW-0813">Transport</keyword>
<keyword evidence="2" id="KW-0812">Transmembrane</keyword>
<keyword evidence="5" id="KW-1185">Reference proteome</keyword>
<dbReference type="InterPro" id="IPR023996">
    <property type="entry name" value="TonB-dep_OMP_SusC/RagA"/>
</dbReference>
<dbReference type="PANTHER" id="PTHR30069">
    <property type="entry name" value="TONB-DEPENDENT OUTER MEMBRANE RECEPTOR"/>
    <property type="match status" value="1"/>
</dbReference>
<dbReference type="InterPro" id="IPR008969">
    <property type="entry name" value="CarboxyPept-like_regulatory"/>
</dbReference>
<dbReference type="InterPro" id="IPR039426">
    <property type="entry name" value="TonB-dep_rcpt-like"/>
</dbReference>
<dbReference type="Gene3D" id="2.60.40.1120">
    <property type="entry name" value="Carboxypeptidase-like, regulatory domain"/>
    <property type="match status" value="1"/>
</dbReference>
<evidence type="ECO:0000256" key="2">
    <source>
        <dbReference type="PROSITE-ProRule" id="PRU01360"/>
    </source>
</evidence>
<dbReference type="InterPro" id="IPR012910">
    <property type="entry name" value="Plug_dom"/>
</dbReference>
<dbReference type="FunFam" id="2.170.130.10:FF:000003">
    <property type="entry name" value="SusC/RagA family TonB-linked outer membrane protein"/>
    <property type="match status" value="1"/>
</dbReference>
<dbReference type="Pfam" id="PF07715">
    <property type="entry name" value="Plug"/>
    <property type="match status" value="1"/>
</dbReference>
<dbReference type="AlphaFoldDB" id="A0A1I3LJA9"/>
<dbReference type="GO" id="GO:0009279">
    <property type="term" value="C:cell outer membrane"/>
    <property type="evidence" value="ECO:0007669"/>
    <property type="project" value="UniProtKB-SubCell"/>
</dbReference>
<dbReference type="NCBIfam" id="TIGR04056">
    <property type="entry name" value="OMP_RagA_SusC"/>
    <property type="match status" value="1"/>
</dbReference>
<dbReference type="RefSeq" id="WP_177195146.1">
    <property type="nucleotide sequence ID" value="NZ_FOQO01000006.1"/>
</dbReference>
<dbReference type="Proteomes" id="UP000198670">
    <property type="component" value="Unassembled WGS sequence"/>
</dbReference>
<dbReference type="PROSITE" id="PS52016">
    <property type="entry name" value="TONB_DEPENDENT_REC_3"/>
    <property type="match status" value="1"/>
</dbReference>
<dbReference type="SUPFAM" id="SSF56935">
    <property type="entry name" value="Porins"/>
    <property type="match status" value="1"/>
</dbReference>
<dbReference type="STRING" id="1477437.SAMN05444682_10652"/>
<proteinExistence type="inferred from homology"/>
<dbReference type="Pfam" id="PF13715">
    <property type="entry name" value="CarbopepD_reg_2"/>
    <property type="match status" value="1"/>
</dbReference>
<reference evidence="4 5" key="1">
    <citation type="submission" date="2016-10" db="EMBL/GenBank/DDBJ databases">
        <authorList>
            <person name="de Groot N.N."/>
        </authorList>
    </citation>
    <scope>NUCLEOTIDE SEQUENCE [LARGE SCALE GENOMIC DNA]</scope>
    <source>
        <strain evidence="4 5">RK1</strain>
    </source>
</reference>
<keyword evidence="2" id="KW-0472">Membrane</keyword>
<dbReference type="PANTHER" id="PTHR30069:SF29">
    <property type="entry name" value="HEMOGLOBIN AND HEMOGLOBIN-HAPTOGLOBIN-BINDING PROTEIN 1-RELATED"/>
    <property type="match status" value="1"/>
</dbReference>
<dbReference type="InterPro" id="IPR023997">
    <property type="entry name" value="TonB-dep_OMP_SusC/RagA_CS"/>
</dbReference>
<keyword evidence="2" id="KW-0998">Cell outer membrane</keyword>
<protein>
    <submittedName>
        <fullName evidence="4">TonB-linked outer membrane protein, SusC/RagA family</fullName>
    </submittedName>
</protein>
<keyword evidence="1" id="KW-0732">Signal</keyword>